<reference evidence="2" key="2">
    <citation type="submission" date="2020-09" db="EMBL/GenBank/DDBJ databases">
        <authorList>
            <person name="Sun Q."/>
            <person name="Zhou Y."/>
        </authorList>
    </citation>
    <scope>NUCLEOTIDE SEQUENCE</scope>
    <source>
        <strain evidence="2">CGMCC 4.7278</strain>
    </source>
</reference>
<dbReference type="EMBL" id="BMMW01000002">
    <property type="protein sequence ID" value="GGK54897.1"/>
    <property type="molecule type" value="Genomic_DNA"/>
</dbReference>
<accession>A0A917VAN7</accession>
<sequence>MTSEFSESDPEAACVDLDDMTPEQLHAMIDRLEFTDDRVEIDLAPDDDADRVSGMWPRPVAIPDDLYVRAQLRASELNLSWSAYVRHVIEHDLATTHANENPHRSLPLMTREEGRR</sequence>
<evidence type="ECO:0000256" key="1">
    <source>
        <dbReference type="SAM" id="MobiDB-lite"/>
    </source>
</evidence>
<evidence type="ECO:0000313" key="3">
    <source>
        <dbReference type="Proteomes" id="UP000612956"/>
    </source>
</evidence>
<evidence type="ECO:0000313" key="2">
    <source>
        <dbReference type="EMBL" id="GGK54897.1"/>
    </source>
</evidence>
<reference evidence="2" key="1">
    <citation type="journal article" date="2014" name="Int. J. Syst. Evol. Microbiol.">
        <title>Complete genome sequence of Corynebacterium casei LMG S-19264T (=DSM 44701T), isolated from a smear-ripened cheese.</title>
        <authorList>
            <consortium name="US DOE Joint Genome Institute (JGI-PGF)"/>
            <person name="Walter F."/>
            <person name="Albersmeier A."/>
            <person name="Kalinowski J."/>
            <person name="Ruckert C."/>
        </authorList>
    </citation>
    <scope>NUCLEOTIDE SEQUENCE</scope>
    <source>
        <strain evidence="2">CGMCC 4.7278</strain>
    </source>
</reference>
<dbReference type="Proteomes" id="UP000612956">
    <property type="component" value="Unassembled WGS sequence"/>
</dbReference>
<dbReference type="RefSeq" id="WP_188829349.1">
    <property type="nucleotide sequence ID" value="NZ_BMMW01000002.1"/>
</dbReference>
<gene>
    <name evidence="2" type="ORF">GCM10011591_28470</name>
</gene>
<protein>
    <submittedName>
        <fullName evidence="2">Uncharacterized protein</fullName>
    </submittedName>
</protein>
<name>A0A917VAN7_9NOCA</name>
<feature type="region of interest" description="Disordered" evidence="1">
    <location>
        <begin position="93"/>
        <end position="116"/>
    </location>
</feature>
<keyword evidence="3" id="KW-1185">Reference proteome</keyword>
<dbReference type="AlphaFoldDB" id="A0A917VAN7"/>
<organism evidence="2 3">
    <name type="scientific">Nocardia camponoti</name>
    <dbReference type="NCBI Taxonomy" id="1616106"/>
    <lineage>
        <taxon>Bacteria</taxon>
        <taxon>Bacillati</taxon>
        <taxon>Actinomycetota</taxon>
        <taxon>Actinomycetes</taxon>
        <taxon>Mycobacteriales</taxon>
        <taxon>Nocardiaceae</taxon>
        <taxon>Nocardia</taxon>
    </lineage>
</organism>
<comment type="caution">
    <text evidence="2">The sequence shown here is derived from an EMBL/GenBank/DDBJ whole genome shotgun (WGS) entry which is preliminary data.</text>
</comment>
<proteinExistence type="predicted"/>